<feature type="compositionally biased region" description="Low complexity" evidence="1">
    <location>
        <begin position="23"/>
        <end position="33"/>
    </location>
</feature>
<dbReference type="Proteomes" id="UP000789396">
    <property type="component" value="Unassembled WGS sequence"/>
</dbReference>
<proteinExistence type="predicted"/>
<organism evidence="2 3">
    <name type="scientific">Racocetra fulgida</name>
    <dbReference type="NCBI Taxonomy" id="60492"/>
    <lineage>
        <taxon>Eukaryota</taxon>
        <taxon>Fungi</taxon>
        <taxon>Fungi incertae sedis</taxon>
        <taxon>Mucoromycota</taxon>
        <taxon>Glomeromycotina</taxon>
        <taxon>Glomeromycetes</taxon>
        <taxon>Diversisporales</taxon>
        <taxon>Gigasporaceae</taxon>
        <taxon>Racocetra</taxon>
    </lineage>
</organism>
<reference evidence="2" key="1">
    <citation type="submission" date="2021-06" db="EMBL/GenBank/DDBJ databases">
        <authorList>
            <person name="Kallberg Y."/>
            <person name="Tangrot J."/>
            <person name="Rosling A."/>
        </authorList>
    </citation>
    <scope>NUCLEOTIDE SEQUENCE</scope>
    <source>
        <strain evidence="2">IN212</strain>
    </source>
</reference>
<feature type="non-terminal residue" evidence="2">
    <location>
        <position position="1"/>
    </location>
</feature>
<feature type="compositionally biased region" description="Polar residues" evidence="1">
    <location>
        <begin position="1"/>
        <end position="11"/>
    </location>
</feature>
<evidence type="ECO:0000256" key="1">
    <source>
        <dbReference type="SAM" id="MobiDB-lite"/>
    </source>
</evidence>
<keyword evidence="3" id="KW-1185">Reference proteome</keyword>
<comment type="caution">
    <text evidence="2">The sequence shown here is derived from an EMBL/GenBank/DDBJ whole genome shotgun (WGS) entry which is preliminary data.</text>
</comment>
<gene>
    <name evidence="2" type="ORF">RFULGI_LOCUS9170</name>
</gene>
<feature type="region of interest" description="Disordered" evidence="1">
    <location>
        <begin position="1"/>
        <end position="99"/>
    </location>
</feature>
<accession>A0A9N9EDL0</accession>
<name>A0A9N9EDL0_9GLOM</name>
<feature type="compositionally biased region" description="Basic and acidic residues" evidence="1">
    <location>
        <begin position="48"/>
        <end position="60"/>
    </location>
</feature>
<dbReference type="EMBL" id="CAJVPZ010015917">
    <property type="protein sequence ID" value="CAG8669595.1"/>
    <property type="molecule type" value="Genomic_DNA"/>
</dbReference>
<evidence type="ECO:0000313" key="3">
    <source>
        <dbReference type="Proteomes" id="UP000789396"/>
    </source>
</evidence>
<feature type="compositionally biased region" description="Polar residues" evidence="1">
    <location>
        <begin position="90"/>
        <end position="99"/>
    </location>
</feature>
<evidence type="ECO:0000313" key="2">
    <source>
        <dbReference type="EMBL" id="CAG8669595.1"/>
    </source>
</evidence>
<feature type="non-terminal residue" evidence="2">
    <location>
        <position position="99"/>
    </location>
</feature>
<dbReference type="AlphaFoldDB" id="A0A9N9EDL0"/>
<sequence>PIDTQQNQASPDKTAPTALANQGSTSTGNTSSSIIYPNIDPQELGSSGHEEQSSSIHNHEFVSSNKHQKEKQKEVDTNYQGEEQLKQENDTYNNSIHKS</sequence>
<protein>
    <submittedName>
        <fullName evidence="2">1291_t:CDS:1</fullName>
    </submittedName>
</protein>